<evidence type="ECO:0000256" key="1">
    <source>
        <dbReference type="SAM" id="MobiDB-lite"/>
    </source>
</evidence>
<sequence length="200" mass="21971">MESHITYRPSLSPSSNQVIIPPKFQPTRGGARRRVEKADTAHHLRDENTNSEGDIKEVGTAKLTPGYQTRSAARQQAEAPQSNEGNDSSVGVSSSSSEIPNSNEGSGNEATSSPTEDTETIRGDIIKCKIPGLRDSMHLKMKGVEKHFQEGLTTTSRGHLRCSIVEEVRIIDSALPDYPDIEAKYRFYGLGWMSKAPSHY</sequence>
<accession>A0ABS8SDY4</accession>
<evidence type="ECO:0000313" key="3">
    <source>
        <dbReference type="Proteomes" id="UP000823775"/>
    </source>
</evidence>
<proteinExistence type="predicted"/>
<protein>
    <submittedName>
        <fullName evidence="2">Uncharacterized protein</fullName>
    </submittedName>
</protein>
<comment type="caution">
    <text evidence="2">The sequence shown here is derived from an EMBL/GenBank/DDBJ whole genome shotgun (WGS) entry which is preliminary data.</text>
</comment>
<feature type="compositionally biased region" description="Polar residues" evidence="1">
    <location>
        <begin position="9"/>
        <end position="18"/>
    </location>
</feature>
<keyword evidence="3" id="KW-1185">Reference proteome</keyword>
<feature type="compositionally biased region" description="Polar residues" evidence="1">
    <location>
        <begin position="66"/>
        <end position="81"/>
    </location>
</feature>
<feature type="compositionally biased region" description="Low complexity" evidence="1">
    <location>
        <begin position="82"/>
        <end position="109"/>
    </location>
</feature>
<feature type="region of interest" description="Disordered" evidence="1">
    <location>
        <begin position="1"/>
        <end position="123"/>
    </location>
</feature>
<dbReference type="EMBL" id="JACEIK010000436">
    <property type="protein sequence ID" value="MCD7457020.1"/>
    <property type="molecule type" value="Genomic_DNA"/>
</dbReference>
<organism evidence="2 3">
    <name type="scientific">Datura stramonium</name>
    <name type="common">Jimsonweed</name>
    <name type="synonym">Common thornapple</name>
    <dbReference type="NCBI Taxonomy" id="4076"/>
    <lineage>
        <taxon>Eukaryota</taxon>
        <taxon>Viridiplantae</taxon>
        <taxon>Streptophyta</taxon>
        <taxon>Embryophyta</taxon>
        <taxon>Tracheophyta</taxon>
        <taxon>Spermatophyta</taxon>
        <taxon>Magnoliopsida</taxon>
        <taxon>eudicotyledons</taxon>
        <taxon>Gunneridae</taxon>
        <taxon>Pentapetalae</taxon>
        <taxon>asterids</taxon>
        <taxon>lamiids</taxon>
        <taxon>Solanales</taxon>
        <taxon>Solanaceae</taxon>
        <taxon>Solanoideae</taxon>
        <taxon>Datureae</taxon>
        <taxon>Datura</taxon>
    </lineage>
</organism>
<dbReference type="Proteomes" id="UP000823775">
    <property type="component" value="Unassembled WGS sequence"/>
</dbReference>
<name>A0ABS8SDY4_DATST</name>
<feature type="compositionally biased region" description="Basic and acidic residues" evidence="1">
    <location>
        <begin position="36"/>
        <end position="59"/>
    </location>
</feature>
<evidence type="ECO:0000313" key="2">
    <source>
        <dbReference type="EMBL" id="MCD7457020.1"/>
    </source>
</evidence>
<reference evidence="2 3" key="1">
    <citation type="journal article" date="2021" name="BMC Genomics">
        <title>Datura genome reveals duplications of psychoactive alkaloid biosynthetic genes and high mutation rate following tissue culture.</title>
        <authorList>
            <person name="Rajewski A."/>
            <person name="Carter-House D."/>
            <person name="Stajich J."/>
            <person name="Litt A."/>
        </authorList>
    </citation>
    <scope>NUCLEOTIDE SEQUENCE [LARGE SCALE GENOMIC DNA]</scope>
    <source>
        <strain evidence="2">AR-01</strain>
    </source>
</reference>
<gene>
    <name evidence="2" type="ORF">HAX54_033915</name>
</gene>